<dbReference type="EMBL" id="JAUIZM010000007">
    <property type="protein sequence ID" value="KAK1375379.1"/>
    <property type="molecule type" value="Genomic_DNA"/>
</dbReference>
<feature type="transmembrane region" description="Helical" evidence="1">
    <location>
        <begin position="164"/>
        <end position="183"/>
    </location>
</feature>
<gene>
    <name evidence="2" type="ORF">POM88_031572</name>
</gene>
<keyword evidence="1" id="KW-0472">Membrane</keyword>
<dbReference type="AlphaFoldDB" id="A0AAD8MJX4"/>
<sequence>MSRSVGVSESNKQLTLQSIPLSELSCIDNPCNYYSGEPNQPVAMIELAGELNVRDIEDNCRINKVACVSVPYWDYVFSNMSEIYDALVYGFELPWSYFYCLNCQDNGTDCIYTSNPDHRLWDCQARDASINAEPPPCNFNRRPYHLSISCLLLNLNGIRYQFRYNYIKIGIVAALILAARFLLEKKQKKKLLP</sequence>
<reference evidence="2" key="1">
    <citation type="submission" date="2023-02" db="EMBL/GenBank/DDBJ databases">
        <title>Genome of toxic invasive species Heracleum sosnowskyi carries increased number of genes despite the absence of recent whole-genome duplications.</title>
        <authorList>
            <person name="Schelkunov M."/>
            <person name="Shtratnikova V."/>
            <person name="Makarenko M."/>
            <person name="Klepikova A."/>
            <person name="Omelchenko D."/>
            <person name="Novikova G."/>
            <person name="Obukhova E."/>
            <person name="Bogdanov V."/>
            <person name="Penin A."/>
            <person name="Logacheva M."/>
        </authorList>
    </citation>
    <scope>NUCLEOTIDE SEQUENCE</scope>
    <source>
        <strain evidence="2">Hsosn_3</strain>
        <tissue evidence="2">Leaf</tissue>
    </source>
</reference>
<dbReference type="Proteomes" id="UP001237642">
    <property type="component" value="Unassembled WGS sequence"/>
</dbReference>
<evidence type="ECO:0000256" key="1">
    <source>
        <dbReference type="SAM" id="Phobius"/>
    </source>
</evidence>
<keyword evidence="3" id="KW-1185">Reference proteome</keyword>
<accession>A0AAD8MJX4</accession>
<proteinExistence type="predicted"/>
<organism evidence="2 3">
    <name type="scientific">Heracleum sosnowskyi</name>
    <dbReference type="NCBI Taxonomy" id="360622"/>
    <lineage>
        <taxon>Eukaryota</taxon>
        <taxon>Viridiplantae</taxon>
        <taxon>Streptophyta</taxon>
        <taxon>Embryophyta</taxon>
        <taxon>Tracheophyta</taxon>
        <taxon>Spermatophyta</taxon>
        <taxon>Magnoliopsida</taxon>
        <taxon>eudicotyledons</taxon>
        <taxon>Gunneridae</taxon>
        <taxon>Pentapetalae</taxon>
        <taxon>asterids</taxon>
        <taxon>campanulids</taxon>
        <taxon>Apiales</taxon>
        <taxon>Apiaceae</taxon>
        <taxon>Apioideae</taxon>
        <taxon>apioid superclade</taxon>
        <taxon>Tordylieae</taxon>
        <taxon>Tordyliinae</taxon>
        <taxon>Heracleum</taxon>
    </lineage>
</organism>
<name>A0AAD8MJX4_9APIA</name>
<protein>
    <submittedName>
        <fullName evidence="2">Uncharacterized protein</fullName>
    </submittedName>
</protein>
<keyword evidence="1" id="KW-0812">Transmembrane</keyword>
<keyword evidence="1" id="KW-1133">Transmembrane helix</keyword>
<evidence type="ECO:0000313" key="3">
    <source>
        <dbReference type="Proteomes" id="UP001237642"/>
    </source>
</evidence>
<evidence type="ECO:0000313" key="2">
    <source>
        <dbReference type="EMBL" id="KAK1375379.1"/>
    </source>
</evidence>
<comment type="caution">
    <text evidence="2">The sequence shown here is derived from an EMBL/GenBank/DDBJ whole genome shotgun (WGS) entry which is preliminary data.</text>
</comment>
<reference evidence="2" key="2">
    <citation type="submission" date="2023-05" db="EMBL/GenBank/DDBJ databases">
        <authorList>
            <person name="Schelkunov M.I."/>
        </authorList>
    </citation>
    <scope>NUCLEOTIDE SEQUENCE</scope>
    <source>
        <strain evidence="2">Hsosn_3</strain>
        <tissue evidence="2">Leaf</tissue>
    </source>
</reference>